<sequence>MDFPPLPPIPPASEISRYSSSSPPDFLTPITRYEADERARDVVYEIYEETPIDERVYHLTRALQIFPFSVDAFANWGYIYLHMVTPKKPQEAKEAYEKAVTCAKLLWPEFEHQDTIEWGHIEHRPYLRAVAGLAHAQQELGDLDEAIKGFRYLLKVNPSDNQGIRQDMFFAFLESGDYTLAEHFFHTQKNAGADLCWGNVLIVFRKFRREVVEEKEVQKGRVVVKTSTTILDLTTNVSMIPGRGLPDFFLAPGMKTHDPNNIVAFDNRISYDNRDASWRDKYICVRYDDVESIPFWWLLKCFRADLDDDKENHCSVCYEAASTLYLPKDTGTVSLTSTSKTTTTPGLLAEILLAETAKTKYTHHTTYFNCSTIGSSGDTARPHFGSFIRTLKDALTYLGPAWIQAISNEKMGHYHGGNQRFAFPKLRLEFNISPNQ</sequence>
<reference evidence="3" key="1">
    <citation type="submission" date="2023-08" db="EMBL/GenBank/DDBJ databases">
        <authorList>
            <person name="Audoor S."/>
            <person name="Bilcke G."/>
        </authorList>
    </citation>
    <scope>NUCLEOTIDE SEQUENCE</scope>
</reference>
<feature type="compositionally biased region" description="Low complexity" evidence="2">
    <location>
        <begin position="12"/>
        <end position="23"/>
    </location>
</feature>
<comment type="caution">
    <text evidence="3">The sequence shown here is derived from an EMBL/GenBank/DDBJ whole genome shotgun (WGS) entry which is preliminary data.</text>
</comment>
<organism evidence="3 4">
    <name type="scientific">Cylindrotheca closterium</name>
    <dbReference type="NCBI Taxonomy" id="2856"/>
    <lineage>
        <taxon>Eukaryota</taxon>
        <taxon>Sar</taxon>
        <taxon>Stramenopiles</taxon>
        <taxon>Ochrophyta</taxon>
        <taxon>Bacillariophyta</taxon>
        <taxon>Bacillariophyceae</taxon>
        <taxon>Bacillariophycidae</taxon>
        <taxon>Bacillariales</taxon>
        <taxon>Bacillariaceae</taxon>
        <taxon>Cylindrotheca</taxon>
    </lineage>
</organism>
<name>A0AAD2CW66_9STRA</name>
<gene>
    <name evidence="3" type="ORF">CYCCA115_LOCUS8613</name>
</gene>
<feature type="region of interest" description="Disordered" evidence="2">
    <location>
        <begin position="1"/>
        <end position="23"/>
    </location>
</feature>
<evidence type="ECO:0000256" key="1">
    <source>
        <dbReference type="PROSITE-ProRule" id="PRU00339"/>
    </source>
</evidence>
<proteinExistence type="predicted"/>
<dbReference type="PROSITE" id="PS50005">
    <property type="entry name" value="TPR"/>
    <property type="match status" value="1"/>
</dbReference>
<dbReference type="Gene3D" id="1.25.40.10">
    <property type="entry name" value="Tetratricopeptide repeat domain"/>
    <property type="match status" value="1"/>
</dbReference>
<feature type="repeat" description="TPR" evidence="1">
    <location>
        <begin position="127"/>
        <end position="160"/>
    </location>
</feature>
<keyword evidence="1" id="KW-0802">TPR repeat</keyword>
<dbReference type="InterPro" id="IPR019734">
    <property type="entry name" value="TPR_rpt"/>
</dbReference>
<accession>A0AAD2CW66</accession>
<dbReference type="SMART" id="SM00028">
    <property type="entry name" value="TPR"/>
    <property type="match status" value="2"/>
</dbReference>
<evidence type="ECO:0000313" key="4">
    <source>
        <dbReference type="Proteomes" id="UP001295423"/>
    </source>
</evidence>
<evidence type="ECO:0000313" key="3">
    <source>
        <dbReference type="EMBL" id="CAJ1943808.1"/>
    </source>
</evidence>
<dbReference type="EMBL" id="CAKOGP040001136">
    <property type="protein sequence ID" value="CAJ1943808.1"/>
    <property type="molecule type" value="Genomic_DNA"/>
</dbReference>
<protein>
    <submittedName>
        <fullName evidence="3">Uncharacterized protein</fullName>
    </submittedName>
</protein>
<dbReference type="Proteomes" id="UP001295423">
    <property type="component" value="Unassembled WGS sequence"/>
</dbReference>
<evidence type="ECO:0000256" key="2">
    <source>
        <dbReference type="SAM" id="MobiDB-lite"/>
    </source>
</evidence>
<dbReference type="AlphaFoldDB" id="A0AAD2CW66"/>
<dbReference type="SUPFAM" id="SSF48452">
    <property type="entry name" value="TPR-like"/>
    <property type="match status" value="1"/>
</dbReference>
<dbReference type="InterPro" id="IPR011990">
    <property type="entry name" value="TPR-like_helical_dom_sf"/>
</dbReference>
<feature type="compositionally biased region" description="Pro residues" evidence="2">
    <location>
        <begin position="1"/>
        <end position="11"/>
    </location>
</feature>
<keyword evidence="4" id="KW-1185">Reference proteome</keyword>